<evidence type="ECO:0000256" key="1">
    <source>
        <dbReference type="SAM" id="Phobius"/>
    </source>
</evidence>
<keyword evidence="1" id="KW-0472">Membrane</keyword>
<protein>
    <recommendedName>
        <fullName evidence="4">Transmembrane anchor protein</fullName>
    </recommendedName>
</protein>
<organism evidence="2 3">
    <name type="scientific">Pseudoxanthomonas helianthi</name>
    <dbReference type="NCBI Taxonomy" id="1453541"/>
    <lineage>
        <taxon>Bacteria</taxon>
        <taxon>Pseudomonadati</taxon>
        <taxon>Pseudomonadota</taxon>
        <taxon>Gammaproteobacteria</taxon>
        <taxon>Lysobacterales</taxon>
        <taxon>Lysobacteraceae</taxon>
        <taxon>Pseudoxanthomonas</taxon>
    </lineage>
</organism>
<gene>
    <name evidence="2" type="ORF">J5837_00560</name>
</gene>
<comment type="caution">
    <text evidence="2">The sequence shown here is derived from an EMBL/GenBank/DDBJ whole genome shotgun (WGS) entry which is preliminary data.</text>
</comment>
<keyword evidence="1" id="KW-0812">Transmembrane</keyword>
<name>A0A940WWV5_9GAMM</name>
<accession>A0A940WWV5</accession>
<dbReference type="AlphaFoldDB" id="A0A940WWV5"/>
<proteinExistence type="predicted"/>
<sequence length="200" mass="21859">MNTIADSYRVSGRTLWKVSLLALVAAGIILLLFVLPAERGIDPTGLGKAMGLTRMADGEDAEDDAPVAAAPATPPAYVVPEQTKASIVKATPFRSDEKEVTIAPHEGIEIKAHMKPGDHFIYTWESSAPVKADMHGEKKGDTSGDFTQYWKEKGLSHDQGALTAPFEGTHGWYFRNQGETPLTVKVKTWGFYEDLFEPKP</sequence>
<reference evidence="2" key="2">
    <citation type="submission" date="2021-03" db="EMBL/GenBank/DDBJ databases">
        <authorList>
            <person name="Cao W."/>
        </authorList>
    </citation>
    <scope>NUCLEOTIDE SEQUENCE</scope>
    <source>
        <strain evidence="2">110414</strain>
    </source>
</reference>
<evidence type="ECO:0000313" key="2">
    <source>
        <dbReference type="EMBL" id="MBP3982899.1"/>
    </source>
</evidence>
<dbReference type="Proteomes" id="UP000673447">
    <property type="component" value="Unassembled WGS sequence"/>
</dbReference>
<evidence type="ECO:0008006" key="4">
    <source>
        <dbReference type="Google" id="ProtNLM"/>
    </source>
</evidence>
<keyword evidence="1" id="KW-1133">Transmembrane helix</keyword>
<reference evidence="2" key="1">
    <citation type="journal article" date="2016" name="Int. J. Syst. Evol. Microbiol.">
        <title>Pseudoxanthomonas helianthi sp. nov., isolated from roots of Jerusalem artichoke (Helianthus tuberosus).</title>
        <authorList>
            <person name="Kittiwongwattana C."/>
            <person name="Thawai C."/>
        </authorList>
    </citation>
    <scope>NUCLEOTIDE SEQUENCE</scope>
    <source>
        <strain evidence="2">110414</strain>
    </source>
</reference>
<feature type="transmembrane region" description="Helical" evidence="1">
    <location>
        <begin position="15"/>
        <end position="35"/>
    </location>
</feature>
<dbReference type="EMBL" id="JAGKTC010000001">
    <property type="protein sequence ID" value="MBP3982899.1"/>
    <property type="molecule type" value="Genomic_DNA"/>
</dbReference>
<keyword evidence="3" id="KW-1185">Reference proteome</keyword>
<dbReference type="RefSeq" id="WP_210534780.1">
    <property type="nucleotide sequence ID" value="NZ_JAGKTC010000001.1"/>
</dbReference>
<evidence type="ECO:0000313" key="3">
    <source>
        <dbReference type="Proteomes" id="UP000673447"/>
    </source>
</evidence>